<dbReference type="PROSITE" id="PS51186">
    <property type="entry name" value="GNAT"/>
    <property type="match status" value="1"/>
</dbReference>
<comment type="similarity">
    <text evidence="3 9">Belongs to the acetyltransferase family. EctA subfamily.</text>
</comment>
<keyword evidence="6 9" id="KW-0808">Transferase</keyword>
<evidence type="ECO:0000256" key="1">
    <source>
        <dbReference type="ARBA" id="ARBA00003741"/>
    </source>
</evidence>
<evidence type="ECO:0000259" key="10">
    <source>
        <dbReference type="PROSITE" id="PS51186"/>
    </source>
</evidence>
<dbReference type="InterPro" id="IPR012772">
    <property type="entry name" value="Ectoine_EctA"/>
</dbReference>
<evidence type="ECO:0000256" key="7">
    <source>
        <dbReference type="ARBA" id="ARBA00023315"/>
    </source>
</evidence>
<comment type="pathway">
    <text evidence="2 9">Amine and polyamine biosynthesis; ectoine biosynthesis; L-ectoine from L-aspartate 4-semialdehyde: step 2/3.</text>
</comment>
<dbReference type="SUPFAM" id="SSF55729">
    <property type="entry name" value="Acyl-CoA N-acyltransferases (Nat)"/>
    <property type="match status" value="1"/>
</dbReference>
<feature type="domain" description="N-acetyltransferase" evidence="10">
    <location>
        <begin position="8"/>
        <end position="166"/>
    </location>
</feature>
<dbReference type="GO" id="GO:0033816">
    <property type="term" value="F:diaminobutyrate acetyltransferase activity"/>
    <property type="evidence" value="ECO:0007669"/>
    <property type="project" value="UniProtKB-EC"/>
</dbReference>
<dbReference type="CDD" id="cd04301">
    <property type="entry name" value="NAT_SF"/>
    <property type="match status" value="1"/>
</dbReference>
<dbReference type="EMBL" id="JBHTAI010000010">
    <property type="protein sequence ID" value="MFC7150385.1"/>
    <property type="molecule type" value="Genomic_DNA"/>
</dbReference>
<evidence type="ECO:0000256" key="4">
    <source>
        <dbReference type="ARBA" id="ARBA00012355"/>
    </source>
</evidence>
<dbReference type="Proteomes" id="UP001596378">
    <property type="component" value="Unassembled WGS sequence"/>
</dbReference>
<organism evidence="11 12">
    <name type="scientific">Cohnella cellulosilytica</name>
    <dbReference type="NCBI Taxonomy" id="986710"/>
    <lineage>
        <taxon>Bacteria</taxon>
        <taxon>Bacillati</taxon>
        <taxon>Bacillota</taxon>
        <taxon>Bacilli</taxon>
        <taxon>Bacillales</taxon>
        <taxon>Paenibacillaceae</taxon>
        <taxon>Cohnella</taxon>
    </lineage>
</organism>
<proteinExistence type="inferred from homology"/>
<evidence type="ECO:0000256" key="3">
    <source>
        <dbReference type="ARBA" id="ARBA00010712"/>
    </source>
</evidence>
<evidence type="ECO:0000313" key="11">
    <source>
        <dbReference type="EMBL" id="MFC7150385.1"/>
    </source>
</evidence>
<reference evidence="12" key="1">
    <citation type="journal article" date="2019" name="Int. J. Syst. Evol. Microbiol.">
        <title>The Global Catalogue of Microorganisms (GCM) 10K type strain sequencing project: providing services to taxonomists for standard genome sequencing and annotation.</title>
        <authorList>
            <consortium name="The Broad Institute Genomics Platform"/>
            <consortium name="The Broad Institute Genome Sequencing Center for Infectious Disease"/>
            <person name="Wu L."/>
            <person name="Ma J."/>
        </authorList>
    </citation>
    <scope>NUCLEOTIDE SEQUENCE [LARGE SCALE GENOMIC DNA]</scope>
    <source>
        <strain evidence="12">KCTC 12907</strain>
    </source>
</reference>
<evidence type="ECO:0000256" key="5">
    <source>
        <dbReference type="ARBA" id="ARBA00017935"/>
    </source>
</evidence>
<keyword evidence="7 9" id="KW-0012">Acyltransferase</keyword>
<protein>
    <recommendedName>
        <fullName evidence="5 9">L-2,4-diaminobutyric acid acetyltransferase</fullName>
        <shortName evidence="9">DABA acetyltransferase</shortName>
        <ecNumber evidence="4 9">2.3.1.178</ecNumber>
    </recommendedName>
</protein>
<dbReference type="InterPro" id="IPR000182">
    <property type="entry name" value="GNAT_dom"/>
</dbReference>
<evidence type="ECO:0000256" key="2">
    <source>
        <dbReference type="ARBA" id="ARBA00004978"/>
    </source>
</evidence>
<comment type="catalytic activity">
    <reaction evidence="8 9">
        <text>L-2,4-diaminobutanoate + acetyl-CoA = (2S)-4-acetamido-2-aminobutanoate + CoA + H(+)</text>
        <dbReference type="Rhea" id="RHEA:16901"/>
        <dbReference type="ChEBI" id="CHEBI:15378"/>
        <dbReference type="ChEBI" id="CHEBI:57287"/>
        <dbReference type="ChEBI" id="CHEBI:57288"/>
        <dbReference type="ChEBI" id="CHEBI:58761"/>
        <dbReference type="ChEBI" id="CHEBI:58929"/>
        <dbReference type="EC" id="2.3.1.178"/>
    </reaction>
</comment>
<dbReference type="InterPro" id="IPR016181">
    <property type="entry name" value="Acyl_CoA_acyltransferase"/>
</dbReference>
<dbReference type="EC" id="2.3.1.178" evidence="4 9"/>
<dbReference type="Gene3D" id="3.40.630.30">
    <property type="match status" value="1"/>
</dbReference>
<keyword evidence="12" id="KW-1185">Reference proteome</keyword>
<dbReference type="RefSeq" id="WP_378045672.1">
    <property type="nucleotide sequence ID" value="NZ_JBHMDN010000008.1"/>
</dbReference>
<dbReference type="Pfam" id="PF00583">
    <property type="entry name" value="Acetyltransf_1"/>
    <property type="match status" value="1"/>
</dbReference>
<evidence type="ECO:0000256" key="8">
    <source>
        <dbReference type="ARBA" id="ARBA00048924"/>
    </source>
</evidence>
<evidence type="ECO:0000256" key="6">
    <source>
        <dbReference type="ARBA" id="ARBA00022679"/>
    </source>
</evidence>
<comment type="caution">
    <text evidence="11">The sequence shown here is derived from an EMBL/GenBank/DDBJ whole genome shotgun (WGS) entry which is preliminary data.</text>
</comment>
<accession>A0ABW2FHL8</accession>
<name>A0ABW2FHL8_9BACL</name>
<dbReference type="NCBIfam" id="TIGR02406">
    <property type="entry name" value="ectoine_EctA"/>
    <property type="match status" value="1"/>
</dbReference>
<gene>
    <name evidence="9 11" type="primary">ectA</name>
    <name evidence="11" type="ORF">ACFQMJ_17790</name>
</gene>
<sequence length="166" mass="18512">MIGAHTEANVYCRIPGQADGARMWEMARDSGKLDLNSAYFYLAMSRFFSESCRVAIDASDDSLAGFIVGFRQPQRQNTLFIWQIAVAERLRGRGIAGKLLDDASARDDIRYVEATVSPSNGASRAMLAKWARGRGLEAEISPGFEERYFPGNGHEREDLYRIGPLK</sequence>
<evidence type="ECO:0000313" key="12">
    <source>
        <dbReference type="Proteomes" id="UP001596378"/>
    </source>
</evidence>
<evidence type="ECO:0000256" key="9">
    <source>
        <dbReference type="RuleBase" id="RU365045"/>
    </source>
</evidence>
<comment type="function">
    <text evidence="1 9">Catalyzes the acetylation of L-2,4-diaminobutyrate (DABA) to gamma-N-acetyl-alpha,gamma-diaminobutyric acid (ADABA) with acetyl coenzyme A.</text>
</comment>